<keyword evidence="3" id="KW-1185">Reference proteome</keyword>
<name>A0A061FCU6_THECC</name>
<dbReference type="InterPro" id="IPR053258">
    <property type="entry name" value="Ca-permeable_cation_channel"/>
</dbReference>
<evidence type="ECO:0000313" key="2">
    <source>
        <dbReference type="EMBL" id="EOY12314.1"/>
    </source>
</evidence>
<dbReference type="EMBL" id="CM001885">
    <property type="protein sequence ID" value="EOY12314.1"/>
    <property type="molecule type" value="Genomic_DNA"/>
</dbReference>
<accession>A0A061FCU6</accession>
<keyword evidence="1" id="KW-0812">Transmembrane</keyword>
<dbReference type="HOGENOM" id="CLU_864389_0_0_1"/>
<keyword evidence="1" id="KW-1133">Transmembrane helix</keyword>
<evidence type="ECO:0000256" key="1">
    <source>
        <dbReference type="SAM" id="Phobius"/>
    </source>
</evidence>
<sequence>MLRVGLTAYDASVLKGSLYLHMQLACSSYGKFCNGMKVALILHALVLCCFIALAVISAYSAGDWAALHAILGFPIVVFIPFLLLLYHKEEASPFNDGNIMYILAFFIATLTCVSVMVVKFKLQCPNTIISNVSYLSAPLATVSLVMIPFPYLGWFLLVIWIGFFVKLVLESYPVEFFQLLELAAEAASYLCSKLLRREENNDQSSANIRYDTVVIVGDPRRKKKDDDVFVWSEFEGSLLPSNPSNANSKTTALAACKAMNFTLLGVTLHFQIIRLPQQEILICELTFDFDFNFLIDACKCYKEVGGEANYPRLLNPGTGLSS</sequence>
<keyword evidence="1" id="KW-0472">Membrane</keyword>
<dbReference type="PANTHER" id="PTHR34115:SF13">
    <property type="entry name" value="RPB1A"/>
    <property type="match status" value="1"/>
</dbReference>
<organism evidence="2 3">
    <name type="scientific">Theobroma cacao</name>
    <name type="common">Cacao</name>
    <name type="synonym">Cocoa</name>
    <dbReference type="NCBI Taxonomy" id="3641"/>
    <lineage>
        <taxon>Eukaryota</taxon>
        <taxon>Viridiplantae</taxon>
        <taxon>Streptophyta</taxon>
        <taxon>Embryophyta</taxon>
        <taxon>Tracheophyta</taxon>
        <taxon>Spermatophyta</taxon>
        <taxon>Magnoliopsida</taxon>
        <taxon>eudicotyledons</taxon>
        <taxon>Gunneridae</taxon>
        <taxon>Pentapetalae</taxon>
        <taxon>rosids</taxon>
        <taxon>malvids</taxon>
        <taxon>Malvales</taxon>
        <taxon>Malvaceae</taxon>
        <taxon>Byttnerioideae</taxon>
        <taxon>Theobroma</taxon>
    </lineage>
</organism>
<feature type="transmembrane region" description="Helical" evidence="1">
    <location>
        <begin position="98"/>
        <end position="118"/>
    </location>
</feature>
<gene>
    <name evidence="2" type="ORF">TCM_030855</name>
</gene>
<protein>
    <submittedName>
        <fullName evidence="2">Uncharacterized protein</fullName>
    </submittedName>
</protein>
<proteinExistence type="predicted"/>
<dbReference type="Proteomes" id="UP000026915">
    <property type="component" value="Chromosome 7"/>
</dbReference>
<evidence type="ECO:0000313" key="3">
    <source>
        <dbReference type="Proteomes" id="UP000026915"/>
    </source>
</evidence>
<dbReference type="Gramene" id="EOY12314">
    <property type="protein sequence ID" value="EOY12314"/>
    <property type="gene ID" value="TCM_030855"/>
</dbReference>
<dbReference type="PANTHER" id="PTHR34115">
    <property type="entry name" value="PROTEIN, PUTATIVE-RELATED"/>
    <property type="match status" value="1"/>
</dbReference>
<feature type="transmembrane region" description="Helical" evidence="1">
    <location>
        <begin position="38"/>
        <end position="59"/>
    </location>
</feature>
<reference evidence="2 3" key="1">
    <citation type="journal article" date="2013" name="Genome Biol.">
        <title>The genome sequence of the most widely cultivated cacao type and its use to identify candidate genes regulating pod color.</title>
        <authorList>
            <person name="Motamayor J.C."/>
            <person name="Mockaitis K."/>
            <person name="Schmutz J."/>
            <person name="Haiminen N."/>
            <person name="Iii D.L."/>
            <person name="Cornejo O."/>
            <person name="Findley S.D."/>
            <person name="Zheng P."/>
            <person name="Utro F."/>
            <person name="Royaert S."/>
            <person name="Saski C."/>
            <person name="Jenkins J."/>
            <person name="Podicheti R."/>
            <person name="Zhao M."/>
            <person name="Scheffler B.E."/>
            <person name="Stack J.C."/>
            <person name="Feltus F.A."/>
            <person name="Mustiga G.M."/>
            <person name="Amores F."/>
            <person name="Phillips W."/>
            <person name="Marelli J.P."/>
            <person name="May G.D."/>
            <person name="Shapiro H."/>
            <person name="Ma J."/>
            <person name="Bustamante C.D."/>
            <person name="Schnell R.J."/>
            <person name="Main D."/>
            <person name="Gilbert D."/>
            <person name="Parida L."/>
            <person name="Kuhn D.N."/>
        </authorList>
    </citation>
    <scope>NUCLEOTIDE SEQUENCE [LARGE SCALE GENOMIC DNA]</scope>
    <source>
        <strain evidence="3">cv. Matina 1-6</strain>
    </source>
</reference>
<feature type="transmembrane region" description="Helical" evidence="1">
    <location>
        <begin position="65"/>
        <end position="86"/>
    </location>
</feature>
<feature type="transmembrane region" description="Helical" evidence="1">
    <location>
        <begin position="151"/>
        <end position="169"/>
    </location>
</feature>
<dbReference type="InParanoid" id="A0A061FCU6"/>
<dbReference type="AlphaFoldDB" id="A0A061FCU6"/>